<comment type="caution">
    <text evidence="2">The sequence shown here is derived from an EMBL/GenBank/DDBJ whole genome shotgun (WGS) entry which is preliminary data.</text>
</comment>
<proteinExistence type="predicted"/>
<dbReference type="AlphaFoldDB" id="A0AAD3HFP0"/>
<gene>
    <name evidence="2" type="ORF">CTEN210_18052</name>
</gene>
<name>A0AAD3HFP0_9STRA</name>
<sequence>MSDLLLREKDFANSNSIKRTSTSNSHTAPSFLQETNKKRKKKGEMRFHLASTLNFPYKEGLSSPSSVKEGIWKGQGEQADMLEKHFNSAWQCKFMMDFYGIGGSCHPHDEVAAGEQWNLREGEEKTSKKESTAILFNRDLSKDTTLNSKMVFPSFEDKGILVHSCREKRSDDTSKEYIYTEEDLKSASVKLMDAMDLTDDSRTKVFRIEESMNINRTKYLHDICMMK</sequence>
<keyword evidence="3" id="KW-1185">Reference proteome</keyword>
<reference evidence="2 3" key="1">
    <citation type="journal article" date="2021" name="Sci. Rep.">
        <title>The genome of the diatom Chaetoceros tenuissimus carries an ancient integrated fragment of an extant virus.</title>
        <authorList>
            <person name="Hongo Y."/>
            <person name="Kimura K."/>
            <person name="Takaki Y."/>
            <person name="Yoshida Y."/>
            <person name="Baba S."/>
            <person name="Kobayashi G."/>
            <person name="Nagasaki K."/>
            <person name="Hano T."/>
            <person name="Tomaru Y."/>
        </authorList>
    </citation>
    <scope>NUCLEOTIDE SEQUENCE [LARGE SCALE GENOMIC DNA]</scope>
    <source>
        <strain evidence="2 3">NIES-3715</strain>
    </source>
</reference>
<evidence type="ECO:0000313" key="2">
    <source>
        <dbReference type="EMBL" id="GFH61576.1"/>
    </source>
</evidence>
<evidence type="ECO:0000313" key="3">
    <source>
        <dbReference type="Proteomes" id="UP001054902"/>
    </source>
</evidence>
<evidence type="ECO:0000256" key="1">
    <source>
        <dbReference type="SAM" id="MobiDB-lite"/>
    </source>
</evidence>
<dbReference type="Proteomes" id="UP001054902">
    <property type="component" value="Unassembled WGS sequence"/>
</dbReference>
<feature type="region of interest" description="Disordered" evidence="1">
    <location>
        <begin position="15"/>
        <end position="43"/>
    </location>
</feature>
<feature type="compositionally biased region" description="Polar residues" evidence="1">
    <location>
        <begin position="15"/>
        <end position="34"/>
    </location>
</feature>
<dbReference type="EMBL" id="BLLK01000074">
    <property type="protein sequence ID" value="GFH61576.1"/>
    <property type="molecule type" value="Genomic_DNA"/>
</dbReference>
<accession>A0AAD3HFP0</accession>
<protein>
    <submittedName>
        <fullName evidence="2">Uncharacterized protein</fullName>
    </submittedName>
</protein>
<organism evidence="2 3">
    <name type="scientific">Chaetoceros tenuissimus</name>
    <dbReference type="NCBI Taxonomy" id="426638"/>
    <lineage>
        <taxon>Eukaryota</taxon>
        <taxon>Sar</taxon>
        <taxon>Stramenopiles</taxon>
        <taxon>Ochrophyta</taxon>
        <taxon>Bacillariophyta</taxon>
        <taxon>Coscinodiscophyceae</taxon>
        <taxon>Chaetocerotophycidae</taxon>
        <taxon>Chaetocerotales</taxon>
        <taxon>Chaetocerotaceae</taxon>
        <taxon>Chaetoceros</taxon>
    </lineage>
</organism>